<gene>
    <name evidence="1" type="ORF">F2Q69_00034894</name>
</gene>
<comment type="caution">
    <text evidence="1">The sequence shown here is derived from an EMBL/GenBank/DDBJ whole genome shotgun (WGS) entry which is preliminary data.</text>
</comment>
<accession>A0A8S9SJE6</accession>
<evidence type="ECO:0000313" key="1">
    <source>
        <dbReference type="EMBL" id="KAF3600929.1"/>
    </source>
</evidence>
<evidence type="ECO:0000313" key="2">
    <source>
        <dbReference type="Proteomes" id="UP000712600"/>
    </source>
</evidence>
<proteinExistence type="predicted"/>
<name>A0A8S9SJE6_BRACR</name>
<sequence>MISWPGPFSDVLDFVCGFPRFGGTLRACLKSHYRSESIKFHWLIDFNSLGIALVDLLEDSSSATELLSSLSESLVLGSVDGSGEHTSRIVPYYLRCLCFEVSIFAPNIIVGTWLRTVLGLPCDYVGGAQIGQVVEDCLLVFRNKRCSDSGTSELVLHLIGKSSLLYEILWGRFYVNLP</sequence>
<protein>
    <submittedName>
        <fullName evidence="1">Uncharacterized protein</fullName>
    </submittedName>
</protein>
<dbReference type="Proteomes" id="UP000712600">
    <property type="component" value="Unassembled WGS sequence"/>
</dbReference>
<dbReference type="EMBL" id="QGKX02000004">
    <property type="protein sequence ID" value="KAF3600929.1"/>
    <property type="molecule type" value="Genomic_DNA"/>
</dbReference>
<organism evidence="1 2">
    <name type="scientific">Brassica cretica</name>
    <name type="common">Mustard</name>
    <dbReference type="NCBI Taxonomy" id="69181"/>
    <lineage>
        <taxon>Eukaryota</taxon>
        <taxon>Viridiplantae</taxon>
        <taxon>Streptophyta</taxon>
        <taxon>Embryophyta</taxon>
        <taxon>Tracheophyta</taxon>
        <taxon>Spermatophyta</taxon>
        <taxon>Magnoliopsida</taxon>
        <taxon>eudicotyledons</taxon>
        <taxon>Gunneridae</taxon>
        <taxon>Pentapetalae</taxon>
        <taxon>rosids</taxon>
        <taxon>malvids</taxon>
        <taxon>Brassicales</taxon>
        <taxon>Brassicaceae</taxon>
        <taxon>Brassiceae</taxon>
        <taxon>Brassica</taxon>
    </lineage>
</organism>
<reference evidence="1" key="1">
    <citation type="submission" date="2019-12" db="EMBL/GenBank/DDBJ databases">
        <title>Genome sequencing and annotation of Brassica cretica.</title>
        <authorList>
            <person name="Studholme D.J."/>
            <person name="Sarris P."/>
        </authorList>
    </citation>
    <scope>NUCLEOTIDE SEQUENCE</scope>
    <source>
        <strain evidence="1">PFS-109/04</strain>
        <tissue evidence="1">Leaf</tissue>
    </source>
</reference>
<dbReference type="AlphaFoldDB" id="A0A8S9SJE6"/>